<name>A0A7M5WSU9_9CNID</name>
<dbReference type="InterPro" id="IPR052579">
    <property type="entry name" value="Zinc_finger_SWIM"/>
</dbReference>
<protein>
    <recommendedName>
        <fullName evidence="1">ZSWIM1/3 RNaseH-like domain-containing protein</fullName>
    </recommendedName>
</protein>
<dbReference type="Pfam" id="PF21056">
    <property type="entry name" value="ZSWIM1-3_RNaseH-like"/>
    <property type="match status" value="1"/>
</dbReference>
<dbReference type="EnsemblMetazoa" id="CLYHEMT011659.1">
    <property type="protein sequence ID" value="CLYHEMP011659.1"/>
    <property type="gene ID" value="CLYHEMG011659"/>
</dbReference>
<keyword evidence="3" id="KW-1185">Reference proteome</keyword>
<dbReference type="OrthoDB" id="5976446at2759"/>
<dbReference type="PANTHER" id="PTHR31569">
    <property type="entry name" value="SWIM-TYPE DOMAIN-CONTAINING PROTEIN"/>
    <property type="match status" value="1"/>
</dbReference>
<proteinExistence type="predicted"/>
<dbReference type="Proteomes" id="UP000594262">
    <property type="component" value="Unplaced"/>
</dbReference>
<reference evidence="2" key="1">
    <citation type="submission" date="2021-01" db="UniProtKB">
        <authorList>
            <consortium name="EnsemblMetazoa"/>
        </authorList>
    </citation>
    <scope>IDENTIFICATION</scope>
</reference>
<evidence type="ECO:0000313" key="2">
    <source>
        <dbReference type="EnsemblMetazoa" id="CLYHEMP011659.1"/>
    </source>
</evidence>
<feature type="domain" description="ZSWIM1/3 RNaseH-like" evidence="1">
    <location>
        <begin position="47"/>
        <end position="163"/>
    </location>
</feature>
<organism evidence="2 3">
    <name type="scientific">Clytia hemisphaerica</name>
    <dbReference type="NCBI Taxonomy" id="252671"/>
    <lineage>
        <taxon>Eukaryota</taxon>
        <taxon>Metazoa</taxon>
        <taxon>Cnidaria</taxon>
        <taxon>Hydrozoa</taxon>
        <taxon>Hydroidolina</taxon>
        <taxon>Leptothecata</taxon>
        <taxon>Obeliida</taxon>
        <taxon>Clytiidae</taxon>
        <taxon>Clytia</taxon>
    </lineage>
</organism>
<accession>A0A7M5WSU9</accession>
<dbReference type="PANTHER" id="PTHR31569:SF4">
    <property type="entry name" value="SWIM-TYPE DOMAIN-CONTAINING PROTEIN"/>
    <property type="match status" value="1"/>
</dbReference>
<evidence type="ECO:0000259" key="1">
    <source>
        <dbReference type="Pfam" id="PF21056"/>
    </source>
</evidence>
<sequence>MMDLQVNKKMLKNQIQAETGKMVLLKDLSNLAQKSQNKDTFDDVINMLRNQYGCTVEMNVSENGDFIGLFFQDEVMKKDFASFPEVMCIDATYKLLEIRLPVYIFLVEDSMGLSEVVGVSVLVNEMKETIVWLIDTFKKLNPSKVRVVMADKDFNERDTISKLWCCPVLICLFHSLKAFKRGIADLKISKTDSDTAKELFEKMCYSFSMDVYNDTYKDLKALGNTQIWNYFYKNWHPIRQD</sequence>
<dbReference type="InterPro" id="IPR048324">
    <property type="entry name" value="ZSWIM1-3_RNaseH-like"/>
</dbReference>
<evidence type="ECO:0000313" key="3">
    <source>
        <dbReference type="Proteomes" id="UP000594262"/>
    </source>
</evidence>
<dbReference type="AlphaFoldDB" id="A0A7M5WSU9"/>